<dbReference type="Proteomes" id="UP000828941">
    <property type="component" value="Chromosome 7"/>
</dbReference>
<evidence type="ECO:0000313" key="1">
    <source>
        <dbReference type="EMBL" id="KAI4332135.1"/>
    </source>
</evidence>
<organism evidence="1 2">
    <name type="scientific">Bauhinia variegata</name>
    <name type="common">Purple orchid tree</name>
    <name type="synonym">Phanera variegata</name>
    <dbReference type="NCBI Taxonomy" id="167791"/>
    <lineage>
        <taxon>Eukaryota</taxon>
        <taxon>Viridiplantae</taxon>
        <taxon>Streptophyta</taxon>
        <taxon>Embryophyta</taxon>
        <taxon>Tracheophyta</taxon>
        <taxon>Spermatophyta</taxon>
        <taxon>Magnoliopsida</taxon>
        <taxon>eudicotyledons</taxon>
        <taxon>Gunneridae</taxon>
        <taxon>Pentapetalae</taxon>
        <taxon>rosids</taxon>
        <taxon>fabids</taxon>
        <taxon>Fabales</taxon>
        <taxon>Fabaceae</taxon>
        <taxon>Cercidoideae</taxon>
        <taxon>Cercideae</taxon>
        <taxon>Bauhiniinae</taxon>
        <taxon>Bauhinia</taxon>
    </lineage>
</organism>
<accession>A0ACB9NBR5</accession>
<sequence length="152" mass="17571">MGRSEEIWGKDCLEFKPERWISEKGGIIHVPSYKYITFNAGPRTCLGKEMSFVEMKMVASAILWNYHVQVVEGHPVYPSLSIGLFMKHGLEVRITKRQRETVEGRKSILGKIESLYRLYNEHKVMENGGGQAWEMKVKMRCSVTMGCFLTRH</sequence>
<evidence type="ECO:0000313" key="2">
    <source>
        <dbReference type="Proteomes" id="UP000828941"/>
    </source>
</evidence>
<reference evidence="1 2" key="1">
    <citation type="journal article" date="2022" name="DNA Res.">
        <title>Chromosomal-level genome assembly of the orchid tree Bauhinia variegata (Leguminosae; Cercidoideae) supports the allotetraploid origin hypothesis of Bauhinia.</title>
        <authorList>
            <person name="Zhong Y."/>
            <person name="Chen Y."/>
            <person name="Zheng D."/>
            <person name="Pang J."/>
            <person name="Liu Y."/>
            <person name="Luo S."/>
            <person name="Meng S."/>
            <person name="Qian L."/>
            <person name="Wei D."/>
            <person name="Dai S."/>
            <person name="Zhou R."/>
        </authorList>
    </citation>
    <scope>NUCLEOTIDE SEQUENCE [LARGE SCALE GENOMIC DNA]</scope>
    <source>
        <strain evidence="1">BV-YZ2020</strain>
    </source>
</reference>
<name>A0ACB9NBR5_BAUVA</name>
<gene>
    <name evidence="1" type="ORF">L6164_017069</name>
</gene>
<comment type="caution">
    <text evidence="1">The sequence shown here is derived from an EMBL/GenBank/DDBJ whole genome shotgun (WGS) entry which is preliminary data.</text>
</comment>
<proteinExistence type="predicted"/>
<dbReference type="EMBL" id="CM039432">
    <property type="protein sequence ID" value="KAI4332135.1"/>
    <property type="molecule type" value="Genomic_DNA"/>
</dbReference>
<keyword evidence="2" id="KW-1185">Reference proteome</keyword>
<protein>
    <submittedName>
        <fullName evidence="1">Uncharacterized protein</fullName>
    </submittedName>
</protein>